<gene>
    <name evidence="1" type="ORF">L1049_015499</name>
</gene>
<comment type="caution">
    <text evidence="1">The sequence shown here is derived from an EMBL/GenBank/DDBJ whole genome shotgun (WGS) entry which is preliminary data.</text>
</comment>
<dbReference type="PANTHER" id="PTHR10492:SF95">
    <property type="entry name" value="HELITRON HELICASE-LIKE DOMAIN-CONTAINING PROTEIN"/>
    <property type="match status" value="1"/>
</dbReference>
<keyword evidence="2" id="KW-1185">Reference proteome</keyword>
<evidence type="ECO:0000313" key="1">
    <source>
        <dbReference type="EMBL" id="KAK9287089.1"/>
    </source>
</evidence>
<reference evidence="1 2" key="1">
    <citation type="journal article" date="2024" name="Plant J.">
        <title>Genome sequences and population genomics reveal climatic adaptation and genomic divergence between two closely related sweetgum species.</title>
        <authorList>
            <person name="Xu W.Q."/>
            <person name="Ren C.Q."/>
            <person name="Zhang X.Y."/>
            <person name="Comes H.P."/>
            <person name="Liu X.H."/>
            <person name="Li Y.G."/>
            <person name="Kettle C.J."/>
            <person name="Jalonen R."/>
            <person name="Gaisberger H."/>
            <person name="Ma Y.Z."/>
            <person name="Qiu Y.X."/>
        </authorList>
    </citation>
    <scope>NUCLEOTIDE SEQUENCE [LARGE SCALE GENOMIC DNA]</scope>
    <source>
        <strain evidence="1">Hangzhou</strain>
    </source>
</reference>
<dbReference type="PANTHER" id="PTHR10492">
    <property type="match status" value="1"/>
</dbReference>
<evidence type="ECO:0000313" key="2">
    <source>
        <dbReference type="Proteomes" id="UP001415857"/>
    </source>
</evidence>
<name>A0AAP0S4B0_LIQFO</name>
<organism evidence="1 2">
    <name type="scientific">Liquidambar formosana</name>
    <name type="common">Formosan gum</name>
    <dbReference type="NCBI Taxonomy" id="63359"/>
    <lineage>
        <taxon>Eukaryota</taxon>
        <taxon>Viridiplantae</taxon>
        <taxon>Streptophyta</taxon>
        <taxon>Embryophyta</taxon>
        <taxon>Tracheophyta</taxon>
        <taxon>Spermatophyta</taxon>
        <taxon>Magnoliopsida</taxon>
        <taxon>eudicotyledons</taxon>
        <taxon>Gunneridae</taxon>
        <taxon>Pentapetalae</taxon>
        <taxon>Saxifragales</taxon>
        <taxon>Altingiaceae</taxon>
        <taxon>Liquidambar</taxon>
    </lineage>
</organism>
<protein>
    <submittedName>
        <fullName evidence="1">Uncharacterized protein</fullName>
    </submittedName>
</protein>
<sequence>MVDGKCTKRYPRDFCDETTFDGSGYPVYCRRNDGNTIVVNNIVVNNRWVIPYNLELVMRFDCHINVEIVSYFRIIKYLYKYVHKGPDRATIVIEDNNVAEHASGHPQQFRQVDEVKQYLDCRYISSSEACWRVFEFDL</sequence>
<dbReference type="Proteomes" id="UP001415857">
    <property type="component" value="Unassembled WGS sequence"/>
</dbReference>
<proteinExistence type="predicted"/>
<dbReference type="AlphaFoldDB" id="A0AAP0S4B0"/>
<accession>A0AAP0S4B0</accession>
<dbReference type="EMBL" id="JBBPBK010000004">
    <property type="protein sequence ID" value="KAK9287089.1"/>
    <property type="molecule type" value="Genomic_DNA"/>
</dbReference>